<keyword evidence="7" id="KW-0347">Helicase</keyword>
<feature type="compositionally biased region" description="Low complexity" evidence="3">
    <location>
        <begin position="739"/>
        <end position="756"/>
    </location>
</feature>
<organism evidence="7 8">
    <name type="scientific">Bifidobacterium callitrichidarum</name>
    <dbReference type="NCBI Taxonomy" id="2052941"/>
    <lineage>
        <taxon>Bacteria</taxon>
        <taxon>Bacillati</taxon>
        <taxon>Actinomycetota</taxon>
        <taxon>Actinomycetes</taxon>
        <taxon>Bifidobacteriales</taxon>
        <taxon>Bifidobacteriaceae</taxon>
        <taxon>Bifidobacterium</taxon>
    </lineage>
</organism>
<dbReference type="GO" id="GO:0015616">
    <property type="term" value="F:DNA translocase activity"/>
    <property type="evidence" value="ECO:0007669"/>
    <property type="project" value="TreeGrafter"/>
</dbReference>
<dbReference type="InterPro" id="IPR014001">
    <property type="entry name" value="Helicase_ATP-bd"/>
</dbReference>
<protein>
    <submittedName>
        <fullName evidence="7">Helicase</fullName>
    </submittedName>
</protein>
<gene>
    <name evidence="7" type="ORF">DF196_08435</name>
</gene>
<dbReference type="SUPFAM" id="SSF52540">
    <property type="entry name" value="P-loop containing nucleoside triphosphate hydrolases"/>
    <property type="match status" value="2"/>
</dbReference>
<dbReference type="InterPro" id="IPR049730">
    <property type="entry name" value="SNF2/RAD54-like_C"/>
</dbReference>
<keyword evidence="8" id="KW-1185">Reference proteome</keyword>
<dbReference type="InterPro" id="IPR038718">
    <property type="entry name" value="SNF2-like_sf"/>
</dbReference>
<dbReference type="Pfam" id="PF04434">
    <property type="entry name" value="SWIM"/>
    <property type="match status" value="1"/>
</dbReference>
<dbReference type="Pfam" id="PF00271">
    <property type="entry name" value="Helicase_C"/>
    <property type="match status" value="1"/>
</dbReference>
<dbReference type="PROSITE" id="PS51194">
    <property type="entry name" value="HELICASE_CTER"/>
    <property type="match status" value="1"/>
</dbReference>
<dbReference type="InterPro" id="IPR027417">
    <property type="entry name" value="P-loop_NTPase"/>
</dbReference>
<keyword evidence="7" id="KW-0067">ATP-binding</keyword>
<dbReference type="OrthoDB" id="9760715at2"/>
<evidence type="ECO:0000259" key="6">
    <source>
        <dbReference type="PROSITE" id="PS51194"/>
    </source>
</evidence>
<feature type="domain" description="Helicase ATP-binding" evidence="5">
    <location>
        <begin position="951"/>
        <end position="1174"/>
    </location>
</feature>
<dbReference type="InterPro" id="IPR050496">
    <property type="entry name" value="SNF2_RAD54_helicase_repair"/>
</dbReference>
<dbReference type="Pfam" id="PF00176">
    <property type="entry name" value="SNF2-rel_dom"/>
    <property type="match status" value="1"/>
</dbReference>
<evidence type="ECO:0000313" key="7">
    <source>
        <dbReference type="EMBL" id="PWG64699.1"/>
    </source>
</evidence>
<evidence type="ECO:0000259" key="4">
    <source>
        <dbReference type="PROSITE" id="PS50966"/>
    </source>
</evidence>
<dbReference type="GO" id="GO:0005524">
    <property type="term" value="F:ATP binding"/>
    <property type="evidence" value="ECO:0007669"/>
    <property type="project" value="InterPro"/>
</dbReference>
<keyword evidence="2" id="KW-0862">Zinc</keyword>
<dbReference type="InterPro" id="IPR013663">
    <property type="entry name" value="Helicase_SWF/SNF/SWI_bac"/>
</dbReference>
<keyword evidence="2" id="KW-0863">Zinc-finger</keyword>
<comment type="caution">
    <text evidence="7">The sequence shown here is derived from an EMBL/GenBank/DDBJ whole genome shotgun (WGS) entry which is preliminary data.</text>
</comment>
<feature type="region of interest" description="Disordered" evidence="3">
    <location>
        <begin position="85"/>
        <end position="109"/>
    </location>
</feature>
<dbReference type="GO" id="GO:0016787">
    <property type="term" value="F:hydrolase activity"/>
    <property type="evidence" value="ECO:0007669"/>
    <property type="project" value="UniProtKB-KW"/>
</dbReference>
<evidence type="ECO:0000256" key="1">
    <source>
        <dbReference type="ARBA" id="ARBA00022801"/>
    </source>
</evidence>
<accession>A0A2U2N6T2</accession>
<feature type="compositionally biased region" description="Basic and acidic residues" evidence="3">
    <location>
        <begin position="993"/>
        <end position="1003"/>
    </location>
</feature>
<feature type="compositionally biased region" description="Acidic residues" evidence="3">
    <location>
        <begin position="39"/>
        <end position="55"/>
    </location>
</feature>
<evidence type="ECO:0000256" key="2">
    <source>
        <dbReference type="PROSITE-ProRule" id="PRU00325"/>
    </source>
</evidence>
<dbReference type="Proteomes" id="UP000245876">
    <property type="component" value="Unassembled WGS sequence"/>
</dbReference>
<proteinExistence type="predicted"/>
<feature type="region of interest" description="Disordered" evidence="3">
    <location>
        <begin position="993"/>
        <end position="1013"/>
    </location>
</feature>
<dbReference type="PANTHER" id="PTHR45629">
    <property type="entry name" value="SNF2/RAD54 FAMILY MEMBER"/>
    <property type="match status" value="1"/>
</dbReference>
<dbReference type="CDD" id="cd18793">
    <property type="entry name" value="SF2_C_SNF"/>
    <property type="match status" value="1"/>
</dbReference>
<dbReference type="Gene3D" id="3.40.50.10810">
    <property type="entry name" value="Tandem AAA-ATPase domain"/>
    <property type="match status" value="1"/>
</dbReference>
<feature type="compositionally biased region" description="Polar residues" evidence="3">
    <location>
        <begin position="721"/>
        <end position="732"/>
    </location>
</feature>
<dbReference type="Pfam" id="PF08455">
    <property type="entry name" value="SNF2_assoc"/>
    <property type="match status" value="1"/>
</dbReference>
<evidence type="ECO:0000313" key="8">
    <source>
        <dbReference type="Proteomes" id="UP000245876"/>
    </source>
</evidence>
<reference evidence="7 8" key="1">
    <citation type="journal article" date="2018" name="Int. J. Syst. Evol. Microbiol.">
        <title>Bifidobacterium callitrichidarum sp. nov. from the faeces of the emperor tamarin (Saguinus imperator).</title>
        <authorList>
            <person name="Modesto M."/>
            <person name="Michelini S."/>
            <person name="Sansosti M.C."/>
            <person name="De Filippo C."/>
            <person name="Cavalieri D."/>
            <person name="Qvirist L."/>
            <person name="Andlid T."/>
            <person name="Spiezio C."/>
            <person name="Sandri C."/>
            <person name="Pascarelli S."/>
            <person name="Sgorbati B."/>
            <person name="Mattarelli P."/>
        </authorList>
    </citation>
    <scope>NUCLEOTIDE SEQUENCE [LARGE SCALE GENOMIC DNA]</scope>
    <source>
        <strain evidence="7 8">TRI 5</strain>
    </source>
</reference>
<keyword evidence="1" id="KW-0378">Hydrolase</keyword>
<dbReference type="GO" id="GO:0004386">
    <property type="term" value="F:helicase activity"/>
    <property type="evidence" value="ECO:0007669"/>
    <property type="project" value="UniProtKB-KW"/>
</dbReference>
<dbReference type="InterPro" id="IPR007527">
    <property type="entry name" value="Znf_SWIM"/>
</dbReference>
<dbReference type="PROSITE" id="PS51192">
    <property type="entry name" value="HELICASE_ATP_BIND_1"/>
    <property type="match status" value="1"/>
</dbReference>
<evidence type="ECO:0000259" key="5">
    <source>
        <dbReference type="PROSITE" id="PS51192"/>
    </source>
</evidence>
<dbReference type="GO" id="GO:0008270">
    <property type="term" value="F:zinc ion binding"/>
    <property type="evidence" value="ECO:0007669"/>
    <property type="project" value="UniProtKB-KW"/>
</dbReference>
<feature type="domain" description="Helicase C-terminal" evidence="6">
    <location>
        <begin position="1316"/>
        <end position="1471"/>
    </location>
</feature>
<evidence type="ECO:0000256" key="3">
    <source>
        <dbReference type="SAM" id="MobiDB-lite"/>
    </source>
</evidence>
<dbReference type="Gene3D" id="3.40.50.300">
    <property type="entry name" value="P-loop containing nucleotide triphosphate hydrolases"/>
    <property type="match status" value="1"/>
</dbReference>
<dbReference type="InterPro" id="IPR001650">
    <property type="entry name" value="Helicase_C-like"/>
</dbReference>
<dbReference type="RefSeq" id="WP_109057407.1">
    <property type="nucleotide sequence ID" value="NZ_QFFM01000016.1"/>
</dbReference>
<keyword evidence="7" id="KW-0547">Nucleotide-binding</keyword>
<keyword evidence="2" id="KW-0479">Metal-binding</keyword>
<dbReference type="SMART" id="SM00487">
    <property type="entry name" value="DEXDc"/>
    <property type="match status" value="1"/>
</dbReference>
<dbReference type="PROSITE" id="PS50966">
    <property type="entry name" value="ZF_SWIM"/>
    <property type="match status" value="1"/>
</dbReference>
<dbReference type="EMBL" id="QFFM01000016">
    <property type="protein sequence ID" value="PWG64699.1"/>
    <property type="molecule type" value="Genomic_DNA"/>
</dbReference>
<feature type="region of interest" description="Disordered" evidence="3">
    <location>
        <begin position="1"/>
        <end position="55"/>
    </location>
</feature>
<sequence>MSGGYGVFGHVSDDSDDLRDERSYSSGLRRRKGWRGADSDNDDLVDGIDDDGGMDGYDDDAAASWGNRLRGQASWRMGGHAVADADMDAEDPDAGNTNTSDTDRDDASDVTFGAGGSLTAADAVMPYRPYRQGKSVWFGDDEDEAAGKAGGGGAVSLGRSRGTQPVPLTELRRDVTTSVSNAVLDRARGIVRLADTMLIDPHYQDDQRARYAELDAILRGTTSPGSRYRTNVQFDLDTGEVNGGSCTCPAYGRGYGMCKHMAALALAFCDEPQRFAGYKAGAVRPSRAVLSYMERMDQREAQAKSRRRLAVMQRFGKDGGAPASGRFGRANGGRARSGANMDGYRFADTVAPGEVRLTPILRFIDGVWGVEFKIGAPANGSDYVLKSIPQFVAAIAAGTYESYGQKLAFTHTADMFDDTSRPLLGFLKSALAVRQAAEQQDRYYGHIAIDRHMTLSKSEVAKLLDSRAGGSVKLVLDTWFAGQPATVPVEDGEPELAMRITRRDFQVHGPDAGYLLSGMPPIETVVEGGTGAWLLLAPTGAVPGAVSAMMAGSQRISAAGCRFVRCPRQVLPLLGLLDELFAPDSPGQVIAGDDIALFARTLLPQLVGAGLLDAGELPRELVSLQPVDCEPEFYLDRDEHGVQCEVKARYGDAVVPLLPAGPVERDDSVGGMSGGSSGAGSGSADYGVGVVLGRDFDAEHLALDVVREFFTMPDMHAEISSASLPSATATQTSGRRRGPAAGKRASASGSKASRSVGNAVRSVSGAAVINRDDTTQLVRLFDEGLTALHEVGKVFTTPAFDRLVAPAAPSVKVGLSIKGNLVEISPIADEVPPDEVGSLLASYRRRQQYHQLKDGTLVKLGGAKLDTLDRLARDLDLSEQDLNAGLIELPGSQAFLLDGELPDDGSDVVKDSSFTEYIDDLAIIDPQRYEVPDSLKHVLRPYQAEGFRWLNTLCDKGFGGILADEMGLGKSVQLIALLVSRYQQYRNDRPQTFDAASTDRIDGSGRSGSELATSGDSAWTMGAANQPDSSPSLIVCPASLVYNWAAEFAKFAPDLNAVVVAGSKAERRAAIARAFQSDGPTVLITSYDLLRRDVEDYTATEISGGGASGSGTGAEPRRFMVMALDEAQYIKNHTTKIAKAVKSVAAEHRFALTGTPIENRLSELWSIFDFLMPGLLGSYKRFRERYELPIANGRAADESTEEGRAAAQVNPEAARVAHKLQSLVGVFIKRRLKSQVLTDLPDKMETVLTVRLEGEQRKLYAAHEQRLRMQLEHSDQSDFNTSKIRILAELTRLRQICCDPRLLYSDAKDQSAKLAAIAELVETCVNEGKKALIFSQFTSFLDLIAERFDMLGLRYYTITGSTPKKRRLELVDQFNADDTPAFLISLKAGNTGLNLTGASVVIHADPWWNAAAQDQATDRAHRIGQTENVNVYQVVAKDTIEERILELQHTKSELARQFTDASLAADDANELGVAGVTGTASIATLTKDDLMGLLG</sequence>
<feature type="domain" description="SWIM-type" evidence="4">
    <location>
        <begin position="228"/>
        <end position="269"/>
    </location>
</feature>
<dbReference type="PANTHER" id="PTHR45629:SF7">
    <property type="entry name" value="DNA EXCISION REPAIR PROTEIN ERCC-6-RELATED"/>
    <property type="match status" value="1"/>
</dbReference>
<feature type="region of interest" description="Disordered" evidence="3">
    <location>
        <begin position="721"/>
        <end position="756"/>
    </location>
</feature>
<dbReference type="SMART" id="SM00490">
    <property type="entry name" value="HELICc"/>
    <property type="match status" value="1"/>
</dbReference>
<dbReference type="CDD" id="cd18012">
    <property type="entry name" value="DEXQc_arch_SWI2_SNF2"/>
    <property type="match status" value="1"/>
</dbReference>
<dbReference type="InterPro" id="IPR000330">
    <property type="entry name" value="SNF2_N"/>
</dbReference>
<name>A0A2U2N6T2_9BIFI</name>